<gene>
    <name evidence="2" type="ORF">SZN_33096</name>
</gene>
<evidence type="ECO:0000313" key="2">
    <source>
        <dbReference type="EMBL" id="EGX55390.1"/>
    </source>
</evidence>
<sequence>MPPAGTRGLSAQGAAEDMVTGIGLDPAAGRGTPAAKDG</sequence>
<accession>G2GM67</accession>
<comment type="caution">
    <text evidence="2">The sequence shown here is derived from an EMBL/GenBank/DDBJ whole genome shotgun (WGS) entry which is preliminary data.</text>
</comment>
<dbReference type="EMBL" id="AGBF01000232">
    <property type="protein sequence ID" value="EGX55390.1"/>
    <property type="molecule type" value="Genomic_DNA"/>
</dbReference>
<proteinExistence type="predicted"/>
<organism evidence="2 3">
    <name type="scientific">Streptomyces zinciresistens K42</name>
    <dbReference type="NCBI Taxonomy" id="700597"/>
    <lineage>
        <taxon>Bacteria</taxon>
        <taxon>Bacillati</taxon>
        <taxon>Actinomycetota</taxon>
        <taxon>Actinomycetes</taxon>
        <taxon>Kitasatosporales</taxon>
        <taxon>Streptomycetaceae</taxon>
        <taxon>Streptomyces</taxon>
    </lineage>
</organism>
<dbReference type="PATRIC" id="fig|700597.3.peg.6473"/>
<name>G2GM67_9ACTN</name>
<evidence type="ECO:0000313" key="3">
    <source>
        <dbReference type="Proteomes" id="UP000004217"/>
    </source>
</evidence>
<feature type="region of interest" description="Disordered" evidence="1">
    <location>
        <begin position="1"/>
        <end position="38"/>
    </location>
</feature>
<evidence type="ECO:0000256" key="1">
    <source>
        <dbReference type="SAM" id="MobiDB-lite"/>
    </source>
</evidence>
<reference evidence="2 3" key="1">
    <citation type="submission" date="2011-08" db="EMBL/GenBank/DDBJ databases">
        <authorList>
            <person name="Lin Y."/>
            <person name="Hao X."/>
            <person name="Johnstone L."/>
            <person name="Miller S.J."/>
            <person name="Wei G."/>
            <person name="Rensing C."/>
        </authorList>
    </citation>
    <scope>NUCLEOTIDE SEQUENCE [LARGE SCALE GENOMIC DNA]</scope>
    <source>
        <strain evidence="2 3">K42</strain>
    </source>
</reference>
<dbReference type="AlphaFoldDB" id="G2GM67"/>
<protein>
    <submittedName>
        <fullName evidence="2">Uncharacterized protein</fullName>
    </submittedName>
</protein>
<keyword evidence="3" id="KW-1185">Reference proteome</keyword>
<dbReference type="Proteomes" id="UP000004217">
    <property type="component" value="Unassembled WGS sequence"/>
</dbReference>